<dbReference type="Proteomes" id="UP000232323">
    <property type="component" value="Unassembled WGS sequence"/>
</dbReference>
<evidence type="ECO:0000313" key="4">
    <source>
        <dbReference type="EMBL" id="GAX78030.1"/>
    </source>
</evidence>
<reference evidence="4 5" key="1">
    <citation type="submission" date="2017-08" db="EMBL/GenBank/DDBJ databases">
        <title>Acidophilic green algal genome provides insights into adaptation to an acidic environment.</title>
        <authorList>
            <person name="Hirooka S."/>
            <person name="Hirose Y."/>
            <person name="Kanesaki Y."/>
            <person name="Higuchi S."/>
            <person name="Fujiwara T."/>
            <person name="Onuma R."/>
            <person name="Era A."/>
            <person name="Ohbayashi R."/>
            <person name="Uzuka A."/>
            <person name="Nozaki H."/>
            <person name="Yoshikawa H."/>
            <person name="Miyagishima S.Y."/>
        </authorList>
    </citation>
    <scope>NUCLEOTIDE SEQUENCE [LARGE SCALE GENOMIC DNA]</scope>
    <source>
        <strain evidence="4 5">NIES-2499</strain>
    </source>
</reference>
<proteinExistence type="predicted"/>
<comment type="caution">
    <text evidence="4">The sequence shown here is derived from an EMBL/GenBank/DDBJ whole genome shotgun (WGS) entry which is preliminary data.</text>
</comment>
<keyword evidence="5" id="KW-1185">Reference proteome</keyword>
<feature type="region of interest" description="Disordered" evidence="2">
    <location>
        <begin position="309"/>
        <end position="402"/>
    </location>
</feature>
<dbReference type="AlphaFoldDB" id="A0A250X5J6"/>
<evidence type="ECO:0000256" key="1">
    <source>
        <dbReference type="ARBA" id="ARBA00022581"/>
    </source>
</evidence>
<feature type="chain" id="PRO_5012964968" description="Pherophorin domain-containing protein" evidence="3">
    <location>
        <begin position="21"/>
        <end position="427"/>
    </location>
</feature>
<protein>
    <recommendedName>
        <fullName evidence="6">Pherophorin domain-containing protein</fullName>
    </recommendedName>
</protein>
<name>A0A250X5J6_9CHLO</name>
<feature type="signal peptide" evidence="3">
    <location>
        <begin position="1"/>
        <end position="20"/>
    </location>
</feature>
<gene>
    <name evidence="4" type="ORF">CEUSTIGMA_g5472.t1</name>
</gene>
<sequence>MFGRTCFFFLVSLALRETSALSGVLSAVVTIAVPASNSVQLDSNTCPVLSLILQSYIPTTVSTPTYTSCNTYTINSGPIGTLTNFTAQFTDVLFLSQFYRNLSNPSVWNGMLTALSLGCGSEASYTDVFYPVSSITGIITVVAGSSAPQIPTRLILPGTPTNYSLTGYGCEPPPPPPPPLPPFPPSPPPMPCTITAYINRTAGPITTPSPCSLFIFQMTSAYAANLDVTQSFTCLDTGSSSVIGITGVVANQTQRDLLFYNMTTSAYEANLLVMLYYLGCGDEIYATSLDCGGSGGVYSNNRNNNTLFNCYPPPPSPPRPPSPPNPPSPPPKPPSPRPPSPSPPPPSPFPPQPPVPPQPPSPTPPYPPPPTPPSPTPPTPPPPFPPSPPSPPHPLPLPHPFQAPLLHHHFPHPNHLPLVLHPWEASW</sequence>
<keyword evidence="3" id="KW-0732">Signal</keyword>
<dbReference type="PANTHER" id="PTHR13037">
    <property type="entry name" value="FORMIN"/>
    <property type="match status" value="1"/>
</dbReference>
<evidence type="ECO:0000256" key="2">
    <source>
        <dbReference type="SAM" id="MobiDB-lite"/>
    </source>
</evidence>
<evidence type="ECO:0000256" key="3">
    <source>
        <dbReference type="SAM" id="SignalP"/>
    </source>
</evidence>
<dbReference type="PANTHER" id="PTHR13037:SF24">
    <property type="entry name" value="POLYCOMB PROTEIN PCL-RELATED"/>
    <property type="match status" value="1"/>
</dbReference>
<keyword evidence="1" id="KW-0945">Host-virus interaction</keyword>
<evidence type="ECO:0000313" key="5">
    <source>
        <dbReference type="Proteomes" id="UP000232323"/>
    </source>
</evidence>
<dbReference type="OrthoDB" id="542859at2759"/>
<organism evidence="4 5">
    <name type="scientific">Chlamydomonas eustigma</name>
    <dbReference type="NCBI Taxonomy" id="1157962"/>
    <lineage>
        <taxon>Eukaryota</taxon>
        <taxon>Viridiplantae</taxon>
        <taxon>Chlorophyta</taxon>
        <taxon>core chlorophytes</taxon>
        <taxon>Chlorophyceae</taxon>
        <taxon>CS clade</taxon>
        <taxon>Chlamydomonadales</taxon>
        <taxon>Chlamydomonadaceae</taxon>
        <taxon>Chlamydomonas</taxon>
    </lineage>
</organism>
<accession>A0A250X5J6</accession>
<dbReference type="EMBL" id="BEGY01000029">
    <property type="protein sequence ID" value="GAX78030.1"/>
    <property type="molecule type" value="Genomic_DNA"/>
</dbReference>
<feature type="compositionally biased region" description="Pro residues" evidence="2">
    <location>
        <begin position="311"/>
        <end position="401"/>
    </location>
</feature>
<evidence type="ECO:0008006" key="6">
    <source>
        <dbReference type="Google" id="ProtNLM"/>
    </source>
</evidence>